<feature type="compositionally biased region" description="Low complexity" evidence="1">
    <location>
        <begin position="89"/>
        <end position="110"/>
    </location>
</feature>
<feature type="region of interest" description="Disordered" evidence="1">
    <location>
        <begin position="21"/>
        <end position="143"/>
    </location>
</feature>
<sequence>MQFLTTALAIVLVSTTASAKPIGWPRHHDADIADNDLTQGWLDGNDRSPGSSRYEDSSSESRESSESSESSESRSSEESSEEDLFTDQTTPVVIDTATTTIATVDGSTSTPEPDTVTTDESTVRVTSPPPTTPATPVASTSPGCVTHCFTVEIPTADPITENRGDN</sequence>
<feature type="compositionally biased region" description="Polar residues" evidence="1">
    <location>
        <begin position="111"/>
        <end position="120"/>
    </location>
</feature>
<comment type="caution">
    <text evidence="3">The sequence shown here is derived from an EMBL/GenBank/DDBJ whole genome shotgun (WGS) entry which is preliminary data.</text>
</comment>
<keyword evidence="4" id="KW-1185">Reference proteome</keyword>
<evidence type="ECO:0000313" key="3">
    <source>
        <dbReference type="EMBL" id="KAK9532796.1"/>
    </source>
</evidence>
<feature type="chain" id="PRO_5044002096" evidence="2">
    <location>
        <begin position="20"/>
        <end position="166"/>
    </location>
</feature>
<proteinExistence type="predicted"/>
<evidence type="ECO:0000256" key="1">
    <source>
        <dbReference type="SAM" id="MobiDB-lite"/>
    </source>
</evidence>
<gene>
    <name evidence="3" type="ORF">VZT92_010163</name>
</gene>
<dbReference type="AlphaFoldDB" id="A0AAW1FE99"/>
<accession>A0AAW1FE99</accession>
<organism evidence="3 4">
    <name type="scientific">Zoarces viviparus</name>
    <name type="common">Viviparous eelpout</name>
    <name type="synonym">Blennius viviparus</name>
    <dbReference type="NCBI Taxonomy" id="48416"/>
    <lineage>
        <taxon>Eukaryota</taxon>
        <taxon>Metazoa</taxon>
        <taxon>Chordata</taxon>
        <taxon>Craniata</taxon>
        <taxon>Vertebrata</taxon>
        <taxon>Euteleostomi</taxon>
        <taxon>Actinopterygii</taxon>
        <taxon>Neopterygii</taxon>
        <taxon>Teleostei</taxon>
        <taxon>Neoteleostei</taxon>
        <taxon>Acanthomorphata</taxon>
        <taxon>Eupercaria</taxon>
        <taxon>Perciformes</taxon>
        <taxon>Cottioidei</taxon>
        <taxon>Zoarcales</taxon>
        <taxon>Zoarcidae</taxon>
        <taxon>Zoarcinae</taxon>
        <taxon>Zoarces</taxon>
    </lineage>
</organism>
<evidence type="ECO:0000256" key="2">
    <source>
        <dbReference type="SAM" id="SignalP"/>
    </source>
</evidence>
<evidence type="ECO:0000313" key="4">
    <source>
        <dbReference type="Proteomes" id="UP001488805"/>
    </source>
</evidence>
<reference evidence="3 4" key="1">
    <citation type="journal article" date="2024" name="Genome Biol. Evol.">
        <title>Chromosome-level genome assembly of the viviparous eelpout Zoarces viviparus.</title>
        <authorList>
            <person name="Fuhrmann N."/>
            <person name="Brasseur M.V."/>
            <person name="Bakowski C.E."/>
            <person name="Podsiadlowski L."/>
            <person name="Prost S."/>
            <person name="Krehenwinkel H."/>
            <person name="Mayer C."/>
        </authorList>
    </citation>
    <scope>NUCLEOTIDE SEQUENCE [LARGE SCALE GENOMIC DNA]</scope>
    <source>
        <strain evidence="3">NO-MEL_2022_Ind0_liver</strain>
    </source>
</reference>
<feature type="signal peptide" evidence="2">
    <location>
        <begin position="1"/>
        <end position="19"/>
    </location>
</feature>
<dbReference type="Proteomes" id="UP001488805">
    <property type="component" value="Unassembled WGS sequence"/>
</dbReference>
<keyword evidence="2" id="KW-0732">Signal</keyword>
<protein>
    <submittedName>
        <fullName evidence="3">Uncharacterized protein</fullName>
    </submittedName>
</protein>
<feature type="compositionally biased region" description="Basic and acidic residues" evidence="1">
    <location>
        <begin position="53"/>
        <end position="77"/>
    </location>
</feature>
<dbReference type="EMBL" id="JBCEZU010000078">
    <property type="protein sequence ID" value="KAK9532796.1"/>
    <property type="molecule type" value="Genomic_DNA"/>
</dbReference>
<name>A0AAW1FE99_ZOAVI</name>